<dbReference type="CDD" id="cd00200">
    <property type="entry name" value="WD40"/>
    <property type="match status" value="1"/>
</dbReference>
<evidence type="ECO:0000256" key="4">
    <source>
        <dbReference type="ARBA" id="ARBA00022737"/>
    </source>
</evidence>
<dbReference type="SMART" id="SM00256">
    <property type="entry name" value="FBOX"/>
    <property type="match status" value="1"/>
</dbReference>
<dbReference type="PROSITE" id="PS50181">
    <property type="entry name" value="FBOX"/>
    <property type="match status" value="1"/>
</dbReference>
<dbReference type="Gene3D" id="2.130.10.10">
    <property type="entry name" value="YVTN repeat-like/Quinoprotein amine dehydrogenase"/>
    <property type="match status" value="1"/>
</dbReference>
<evidence type="ECO:0000313" key="8">
    <source>
        <dbReference type="EMBL" id="USW52477.1"/>
    </source>
</evidence>
<dbReference type="InterPro" id="IPR001680">
    <property type="entry name" value="WD40_rpt"/>
</dbReference>
<dbReference type="GO" id="GO:0010992">
    <property type="term" value="P:ubiquitin recycling"/>
    <property type="evidence" value="ECO:0007669"/>
    <property type="project" value="TreeGrafter"/>
</dbReference>
<feature type="repeat" description="WD" evidence="5">
    <location>
        <begin position="517"/>
        <end position="556"/>
    </location>
</feature>
<dbReference type="GO" id="GO:0005634">
    <property type="term" value="C:nucleus"/>
    <property type="evidence" value="ECO:0007669"/>
    <property type="project" value="TreeGrafter"/>
</dbReference>
<dbReference type="EMBL" id="CP099421">
    <property type="protein sequence ID" value="USW52477.1"/>
    <property type="molecule type" value="Genomic_DNA"/>
</dbReference>
<dbReference type="OrthoDB" id="190105at2759"/>
<dbReference type="GO" id="GO:0043161">
    <property type="term" value="P:proteasome-mediated ubiquitin-dependent protein catabolic process"/>
    <property type="evidence" value="ECO:0007669"/>
    <property type="project" value="TreeGrafter"/>
</dbReference>
<dbReference type="InterPro" id="IPR015943">
    <property type="entry name" value="WD40/YVTN_repeat-like_dom_sf"/>
</dbReference>
<dbReference type="PROSITE" id="PS50294">
    <property type="entry name" value="WD_REPEATS_REGION"/>
    <property type="match status" value="6"/>
</dbReference>
<dbReference type="InterPro" id="IPR019775">
    <property type="entry name" value="WD40_repeat_CS"/>
</dbReference>
<evidence type="ECO:0000259" key="7">
    <source>
        <dbReference type="PROSITE" id="PS50181"/>
    </source>
</evidence>
<proteinExistence type="inferred from homology"/>
<dbReference type="AlphaFoldDB" id="A0A9Q9AN15"/>
<organism evidence="8 9">
    <name type="scientific">Septoria linicola</name>
    <dbReference type="NCBI Taxonomy" id="215465"/>
    <lineage>
        <taxon>Eukaryota</taxon>
        <taxon>Fungi</taxon>
        <taxon>Dikarya</taxon>
        <taxon>Ascomycota</taxon>
        <taxon>Pezizomycotina</taxon>
        <taxon>Dothideomycetes</taxon>
        <taxon>Dothideomycetidae</taxon>
        <taxon>Mycosphaerellales</taxon>
        <taxon>Mycosphaerellaceae</taxon>
        <taxon>Septoria</taxon>
    </lineage>
</organism>
<name>A0A9Q9AN15_9PEZI</name>
<dbReference type="PROSITE" id="PS50082">
    <property type="entry name" value="WD_REPEATS_2"/>
    <property type="match status" value="6"/>
</dbReference>
<feature type="repeat" description="WD" evidence="5">
    <location>
        <begin position="597"/>
        <end position="636"/>
    </location>
</feature>
<dbReference type="Pfam" id="PF00400">
    <property type="entry name" value="WD40"/>
    <property type="match status" value="6"/>
</dbReference>
<dbReference type="SMART" id="SM00320">
    <property type="entry name" value="WD40"/>
    <property type="match status" value="7"/>
</dbReference>
<comment type="similarity">
    <text evidence="1">Belongs to the WD repeat MET30/SCONB/SCON-2 family.</text>
</comment>
<dbReference type="PANTHER" id="PTHR19849:SF0">
    <property type="entry name" value="PHOSPHOLIPASE A-2-ACTIVATING PROTEIN"/>
    <property type="match status" value="1"/>
</dbReference>
<keyword evidence="3 5" id="KW-0853">WD repeat</keyword>
<feature type="compositionally biased region" description="Pro residues" evidence="6">
    <location>
        <begin position="93"/>
        <end position="104"/>
    </location>
</feature>
<dbReference type="Proteomes" id="UP001056384">
    <property type="component" value="Chromosome 4"/>
</dbReference>
<dbReference type="PROSITE" id="PS00678">
    <property type="entry name" value="WD_REPEATS_1"/>
    <property type="match status" value="3"/>
</dbReference>
<evidence type="ECO:0000313" key="9">
    <source>
        <dbReference type="Proteomes" id="UP001056384"/>
    </source>
</evidence>
<keyword evidence="4" id="KW-0677">Repeat</keyword>
<dbReference type="PRINTS" id="PR00320">
    <property type="entry name" value="GPROTEINBRPT"/>
</dbReference>
<evidence type="ECO:0000256" key="3">
    <source>
        <dbReference type="ARBA" id="ARBA00022574"/>
    </source>
</evidence>
<reference evidence="8" key="1">
    <citation type="submission" date="2022-06" db="EMBL/GenBank/DDBJ databases">
        <title>Complete genome sequences of two strains of the flax pathogen Septoria linicola.</title>
        <authorList>
            <person name="Lapalu N."/>
            <person name="Simon A."/>
            <person name="Demenou B."/>
            <person name="Paumier D."/>
            <person name="Guillot M.-P."/>
            <person name="Gout L."/>
            <person name="Valade R."/>
        </authorList>
    </citation>
    <scope>NUCLEOTIDE SEQUENCE</scope>
    <source>
        <strain evidence="8">SE15195</strain>
    </source>
</reference>
<dbReference type="SUPFAM" id="SSF81383">
    <property type="entry name" value="F-box domain"/>
    <property type="match status" value="1"/>
</dbReference>
<dbReference type="GO" id="GO:0005737">
    <property type="term" value="C:cytoplasm"/>
    <property type="evidence" value="ECO:0007669"/>
    <property type="project" value="TreeGrafter"/>
</dbReference>
<feature type="repeat" description="WD" evidence="5">
    <location>
        <begin position="396"/>
        <end position="435"/>
    </location>
</feature>
<dbReference type="Pfam" id="PF12937">
    <property type="entry name" value="F-box-like"/>
    <property type="match status" value="1"/>
</dbReference>
<keyword evidence="2" id="KW-0963">Cytoplasm</keyword>
<feature type="repeat" description="WD" evidence="5">
    <location>
        <begin position="477"/>
        <end position="516"/>
    </location>
</feature>
<feature type="region of interest" description="Disordered" evidence="6">
    <location>
        <begin position="245"/>
        <end position="275"/>
    </location>
</feature>
<protein>
    <submittedName>
        <fullName evidence="8">F-box domain, WD40/YVTN repeat-like-containing domain superfamily</fullName>
    </submittedName>
</protein>
<dbReference type="PANTHER" id="PTHR19849">
    <property type="entry name" value="PHOSPHOLIPASE A-2-ACTIVATING PROTEIN"/>
    <property type="match status" value="1"/>
</dbReference>
<dbReference type="GO" id="GO:0043130">
    <property type="term" value="F:ubiquitin binding"/>
    <property type="evidence" value="ECO:0007669"/>
    <property type="project" value="TreeGrafter"/>
</dbReference>
<dbReference type="InterPro" id="IPR036322">
    <property type="entry name" value="WD40_repeat_dom_sf"/>
</dbReference>
<feature type="region of interest" description="Disordered" evidence="6">
    <location>
        <begin position="1"/>
        <end position="125"/>
    </location>
</feature>
<feature type="repeat" description="WD" evidence="5">
    <location>
        <begin position="436"/>
        <end position="476"/>
    </location>
</feature>
<dbReference type="InterPro" id="IPR001810">
    <property type="entry name" value="F-box_dom"/>
</dbReference>
<evidence type="ECO:0000256" key="2">
    <source>
        <dbReference type="ARBA" id="ARBA00022490"/>
    </source>
</evidence>
<evidence type="ECO:0000256" key="6">
    <source>
        <dbReference type="SAM" id="MobiDB-lite"/>
    </source>
</evidence>
<accession>A0A9Q9AN15</accession>
<feature type="repeat" description="WD" evidence="5">
    <location>
        <begin position="557"/>
        <end position="596"/>
    </location>
</feature>
<sequence>MDYASSTSPTTTTGTSTAADDDHHHHHHSTSPLARMSSQSNNNRFYGARHGKSAVRPRQINTPSASGDRVPTMPIAIPANPNVIPGNTLPSAPASPPTPAPSPTPMHRAPDWSTANPREDIGDIDLDDLGQQASTHVSSGGCGFGYRSMRAIFADANNDERQRMLAELLNMCDGKLLGFVANFVGPRLKRDPFSSLPNELCLRILTFIEDARTLARSSQVSRRWRELVSDDMAWKSLCERHAYRRMSDDRPSSSPRPIPSATQSSSQQRYPHPYGYQGFVDMHSSSLNALSSSAPDLTRRNSLNGVPAALPPTLSARAAASSNKRRPQAISYRSHFKQRYQVETAWRHGGHVDTRQITPDQGVVTSLHLTSKYIIVALDNAKIHVFDTEGRHLRCLQGHVMGVWAMVPHGDTLVSGGCDRDVRVWDLTTGMATHMLRGHTSTVRCLKMSGSGIAISGSRDTTLRVWNIIEGRCDAVLVGHQASVRCLEIHGDLVVSGSYDTTARIWSISEGRCLRTLQGHFSQIYAVAFDGRRIATGSLDTSVRVWDPRDGRCLAQLQGHTSLVGQLQLRNDTLVTGGSDGSVRVWSLRTYSAIHRLAAHDNSVTSLQFDDSRIVSGGSDGRVKVWDLQRGCLVRELGSPAEAVWRVVFEEEKAVVLASRGGKTVMEVWSFAPPPEEGFADYPSPAALRSHSSSPGILPYQNPAYGHRPSYSSKSIEYDPLPDSEFNHRDAGEYAESSRIAQRHDEAELATQQDKIMAENYNVESQAAESSQNAANAAASAALQERRANDELLAHLQGMA</sequence>
<dbReference type="SUPFAM" id="SSF50978">
    <property type="entry name" value="WD40 repeat-like"/>
    <property type="match status" value="1"/>
</dbReference>
<keyword evidence="9" id="KW-1185">Reference proteome</keyword>
<dbReference type="InterPro" id="IPR036047">
    <property type="entry name" value="F-box-like_dom_sf"/>
</dbReference>
<evidence type="ECO:0000256" key="1">
    <source>
        <dbReference type="ARBA" id="ARBA00007968"/>
    </source>
</evidence>
<feature type="region of interest" description="Disordered" evidence="6">
    <location>
        <begin position="682"/>
        <end position="750"/>
    </location>
</feature>
<feature type="compositionally biased region" description="Low complexity" evidence="6">
    <location>
        <begin position="1"/>
        <end position="18"/>
    </location>
</feature>
<dbReference type="InterPro" id="IPR020472">
    <property type="entry name" value="WD40_PAC1"/>
</dbReference>
<evidence type="ECO:0000256" key="5">
    <source>
        <dbReference type="PROSITE-ProRule" id="PRU00221"/>
    </source>
</evidence>
<feature type="compositionally biased region" description="Low complexity" evidence="6">
    <location>
        <begin position="74"/>
        <end position="85"/>
    </location>
</feature>
<gene>
    <name evidence="8" type="ORF">Slin15195_G057960</name>
</gene>
<feature type="domain" description="F-box" evidence="7">
    <location>
        <begin position="190"/>
        <end position="237"/>
    </location>
</feature>
<dbReference type="Gene3D" id="1.20.1280.50">
    <property type="match status" value="1"/>
</dbReference>